<accession>A0A2J6REQ8</accession>
<dbReference type="STRING" id="1149755.A0A2J6REQ8"/>
<dbReference type="OrthoDB" id="425534at2759"/>
<sequence length="70" mass="7651">ILFVGNTADNITPLRNVVQNPESFGGSRVLRLDAYGHTGLSMPSRCTAKYIRGFFQEGEMPVEGMVCEGD</sequence>
<feature type="non-terminal residue" evidence="2">
    <location>
        <position position="70"/>
    </location>
</feature>
<proteinExistence type="predicted"/>
<protein>
    <recommendedName>
        <fullName evidence="1">Peptidase S33 tripeptidyl aminopeptidase-like C-terminal domain-containing protein</fullName>
    </recommendedName>
</protein>
<gene>
    <name evidence="2" type="ORF">L207DRAFT_392332</name>
</gene>
<dbReference type="InterPro" id="IPR013595">
    <property type="entry name" value="Pept_S33_TAP-like_C"/>
</dbReference>
<dbReference type="Pfam" id="PF08386">
    <property type="entry name" value="Abhydrolase_4"/>
    <property type="match status" value="1"/>
</dbReference>
<keyword evidence="3" id="KW-1185">Reference proteome</keyword>
<dbReference type="Proteomes" id="UP000235786">
    <property type="component" value="Unassembled WGS sequence"/>
</dbReference>
<feature type="non-terminal residue" evidence="2">
    <location>
        <position position="1"/>
    </location>
</feature>
<feature type="domain" description="Peptidase S33 tripeptidyl aminopeptidase-like C-terminal" evidence="1">
    <location>
        <begin position="1"/>
        <end position="67"/>
    </location>
</feature>
<organism evidence="2 3">
    <name type="scientific">Hyaloscypha variabilis (strain UAMH 11265 / GT02V1 / F)</name>
    <name type="common">Meliniomyces variabilis</name>
    <dbReference type="NCBI Taxonomy" id="1149755"/>
    <lineage>
        <taxon>Eukaryota</taxon>
        <taxon>Fungi</taxon>
        <taxon>Dikarya</taxon>
        <taxon>Ascomycota</taxon>
        <taxon>Pezizomycotina</taxon>
        <taxon>Leotiomycetes</taxon>
        <taxon>Helotiales</taxon>
        <taxon>Hyaloscyphaceae</taxon>
        <taxon>Hyaloscypha</taxon>
        <taxon>Hyaloscypha variabilis</taxon>
    </lineage>
</organism>
<evidence type="ECO:0000313" key="3">
    <source>
        <dbReference type="Proteomes" id="UP000235786"/>
    </source>
</evidence>
<name>A0A2J6REQ8_HYAVF</name>
<dbReference type="AlphaFoldDB" id="A0A2J6REQ8"/>
<reference evidence="2 3" key="1">
    <citation type="submission" date="2016-04" db="EMBL/GenBank/DDBJ databases">
        <title>A degradative enzymes factory behind the ericoid mycorrhizal symbiosis.</title>
        <authorList>
            <consortium name="DOE Joint Genome Institute"/>
            <person name="Martino E."/>
            <person name="Morin E."/>
            <person name="Grelet G."/>
            <person name="Kuo A."/>
            <person name="Kohler A."/>
            <person name="Daghino S."/>
            <person name="Barry K."/>
            <person name="Choi C."/>
            <person name="Cichocki N."/>
            <person name="Clum A."/>
            <person name="Copeland A."/>
            <person name="Hainaut M."/>
            <person name="Haridas S."/>
            <person name="Labutti K."/>
            <person name="Lindquist E."/>
            <person name="Lipzen A."/>
            <person name="Khouja H.-R."/>
            <person name="Murat C."/>
            <person name="Ohm R."/>
            <person name="Olson A."/>
            <person name="Spatafora J."/>
            <person name="Veneault-Fourrey C."/>
            <person name="Henrissat B."/>
            <person name="Grigoriev I."/>
            <person name="Martin F."/>
            <person name="Perotto S."/>
        </authorList>
    </citation>
    <scope>NUCLEOTIDE SEQUENCE [LARGE SCALE GENOMIC DNA]</scope>
    <source>
        <strain evidence="2 3">F</strain>
    </source>
</reference>
<evidence type="ECO:0000313" key="2">
    <source>
        <dbReference type="EMBL" id="PMD36998.1"/>
    </source>
</evidence>
<evidence type="ECO:0000259" key="1">
    <source>
        <dbReference type="Pfam" id="PF08386"/>
    </source>
</evidence>
<dbReference type="EMBL" id="KZ613950">
    <property type="protein sequence ID" value="PMD36998.1"/>
    <property type="molecule type" value="Genomic_DNA"/>
</dbReference>